<accession>A0ABD6EQM1</accession>
<evidence type="ECO:0000256" key="1">
    <source>
        <dbReference type="SAM" id="MobiDB-lite"/>
    </source>
</evidence>
<proteinExistence type="predicted"/>
<feature type="region of interest" description="Disordered" evidence="1">
    <location>
        <begin position="515"/>
        <end position="539"/>
    </location>
</feature>
<feature type="compositionally biased region" description="Low complexity" evidence="1">
    <location>
        <begin position="79"/>
        <end position="95"/>
    </location>
</feature>
<evidence type="ECO:0000313" key="2">
    <source>
        <dbReference type="EMBL" id="MFH4978555.1"/>
    </source>
</evidence>
<dbReference type="Proteomes" id="UP001608902">
    <property type="component" value="Unassembled WGS sequence"/>
</dbReference>
<dbReference type="AlphaFoldDB" id="A0ABD6EQM1"/>
<organism evidence="2 3">
    <name type="scientific">Gnathostoma spinigerum</name>
    <dbReference type="NCBI Taxonomy" id="75299"/>
    <lineage>
        <taxon>Eukaryota</taxon>
        <taxon>Metazoa</taxon>
        <taxon>Ecdysozoa</taxon>
        <taxon>Nematoda</taxon>
        <taxon>Chromadorea</taxon>
        <taxon>Rhabditida</taxon>
        <taxon>Spirurina</taxon>
        <taxon>Gnathostomatomorpha</taxon>
        <taxon>Gnathostomatoidea</taxon>
        <taxon>Gnathostomatidae</taxon>
        <taxon>Gnathostoma</taxon>
    </lineage>
</organism>
<keyword evidence="3" id="KW-1185">Reference proteome</keyword>
<sequence>MFYYIALCYICLYFIINADISFSSKATELFLKNPPDFIVREKRTFEEGGVTQAFIKSNSSNKNVQESTVASDHKRIFSSSPLSSNESLPNVSNESGVKVATPSKNRRGEVIEDLVETKQFPSRLGSTKDKTDPLKSVVASEHSSSLIDGSVAQHILKIVYGESDDKTLASHQNGLRSKTTGHSEEVFDHKSVVSVARGTDFDEQLIRKQSIPPITQTSTISPFTNQLSIKRGLKSYESTVPPYHASPLMGNANLPADSRGTDRKTVPVETVYPKLLKNTFEIPRANRITTGMREVSATSSSNLKNNHSKVVEIQVDEGMQTIERFPSKGAILASGKEETRSDIDRSADFSEEVTEEAEVEEMSNEVSETGRIMDEGRKDDSLVAPEVIEKLDKDVQKEMVVGNTTVRGDDIVFTDSYLNSDSVTVLPNTIVLNENSGKFDLEKLRREETEYTSTECLGKNKEKSDVSENAKKIFEIKDLGERKIDPELLTEEQYESAGRSELLLTDKPCILQSERKSGTGHEAVSESRLSNEKSSTVTTNLRNSEKKGDLSHLEVKGGYRGMKPKTSHTIQVNEPCFSCDFFDRFLAGVRCSVRDCSSAFRPVHRELKILKEPNIIRRVRMNYRINNSVELRRSYSLH</sequence>
<gene>
    <name evidence="2" type="ORF">AB6A40_005264</name>
</gene>
<reference evidence="2 3" key="1">
    <citation type="submission" date="2024-08" db="EMBL/GenBank/DDBJ databases">
        <title>Gnathostoma spinigerum genome.</title>
        <authorList>
            <person name="Gonzalez-Bertolin B."/>
            <person name="Monzon S."/>
            <person name="Zaballos A."/>
            <person name="Jimenez P."/>
            <person name="Dekumyoy P."/>
            <person name="Varona S."/>
            <person name="Cuesta I."/>
            <person name="Sumanam S."/>
            <person name="Adisakwattana P."/>
            <person name="Gasser R.B."/>
            <person name="Hernandez-Gonzalez A."/>
            <person name="Young N.D."/>
            <person name="Perteguer M.J."/>
        </authorList>
    </citation>
    <scope>NUCLEOTIDE SEQUENCE [LARGE SCALE GENOMIC DNA]</scope>
    <source>
        <strain evidence="2">AL3</strain>
        <tissue evidence="2">Liver</tissue>
    </source>
</reference>
<feature type="region of interest" description="Disordered" evidence="1">
    <location>
        <begin position="79"/>
        <end position="99"/>
    </location>
</feature>
<name>A0ABD6EQM1_9BILA</name>
<dbReference type="EMBL" id="JBGFUD010003293">
    <property type="protein sequence ID" value="MFH4978555.1"/>
    <property type="molecule type" value="Genomic_DNA"/>
</dbReference>
<protein>
    <submittedName>
        <fullName evidence="2">Uncharacterized protein</fullName>
    </submittedName>
</protein>
<feature type="compositionally biased region" description="Basic and acidic residues" evidence="1">
    <location>
        <begin position="515"/>
        <end position="531"/>
    </location>
</feature>
<evidence type="ECO:0000313" key="3">
    <source>
        <dbReference type="Proteomes" id="UP001608902"/>
    </source>
</evidence>
<comment type="caution">
    <text evidence="2">The sequence shown here is derived from an EMBL/GenBank/DDBJ whole genome shotgun (WGS) entry which is preliminary data.</text>
</comment>